<keyword evidence="3" id="KW-1185">Reference proteome</keyword>
<evidence type="ECO:0000313" key="3">
    <source>
        <dbReference type="Proteomes" id="UP001210925"/>
    </source>
</evidence>
<dbReference type="Proteomes" id="UP001210925">
    <property type="component" value="Unassembled WGS sequence"/>
</dbReference>
<feature type="region of interest" description="Disordered" evidence="1">
    <location>
        <begin position="84"/>
        <end position="106"/>
    </location>
</feature>
<comment type="caution">
    <text evidence="2">The sequence shown here is derived from an EMBL/GenBank/DDBJ whole genome shotgun (WGS) entry which is preliminary data.</text>
</comment>
<evidence type="ECO:0000256" key="1">
    <source>
        <dbReference type="SAM" id="MobiDB-lite"/>
    </source>
</evidence>
<evidence type="ECO:0000313" key="2">
    <source>
        <dbReference type="EMBL" id="KAJ3251049.1"/>
    </source>
</evidence>
<name>A0AAD5UCY4_9FUNG</name>
<dbReference type="EMBL" id="JADGKB010000205">
    <property type="protein sequence ID" value="KAJ3251049.1"/>
    <property type="molecule type" value="Genomic_DNA"/>
</dbReference>
<gene>
    <name evidence="2" type="ORF">HK103_002914</name>
</gene>
<protein>
    <submittedName>
        <fullName evidence="2">Uncharacterized protein</fullName>
    </submittedName>
</protein>
<accession>A0AAD5UCY4</accession>
<sequence>MQGLGPQTTLVGQVANDPTGSKSVRLIPGVLTPGTNTYTFIQTAVYDPDAKIVGGASPPIGSLPSTTSNSTTSAVAVTATTTAAKTSTTATTTTTTTTTAPAATTSSSADKGTVSLLLGGLLALFL</sequence>
<proteinExistence type="predicted"/>
<dbReference type="AlphaFoldDB" id="A0AAD5UCY4"/>
<reference evidence="2" key="1">
    <citation type="submission" date="2020-05" db="EMBL/GenBank/DDBJ databases">
        <title>Phylogenomic resolution of chytrid fungi.</title>
        <authorList>
            <person name="Stajich J.E."/>
            <person name="Amses K."/>
            <person name="Simmons R."/>
            <person name="Seto K."/>
            <person name="Myers J."/>
            <person name="Bonds A."/>
            <person name="Quandt C.A."/>
            <person name="Barry K."/>
            <person name="Liu P."/>
            <person name="Grigoriev I."/>
            <person name="Longcore J.E."/>
            <person name="James T.Y."/>
        </authorList>
    </citation>
    <scope>NUCLEOTIDE SEQUENCE</scope>
    <source>
        <strain evidence="2">PLAUS21</strain>
    </source>
</reference>
<organism evidence="2 3">
    <name type="scientific">Boothiomyces macroporosus</name>
    <dbReference type="NCBI Taxonomy" id="261099"/>
    <lineage>
        <taxon>Eukaryota</taxon>
        <taxon>Fungi</taxon>
        <taxon>Fungi incertae sedis</taxon>
        <taxon>Chytridiomycota</taxon>
        <taxon>Chytridiomycota incertae sedis</taxon>
        <taxon>Chytridiomycetes</taxon>
        <taxon>Rhizophydiales</taxon>
        <taxon>Terramycetaceae</taxon>
        <taxon>Boothiomyces</taxon>
    </lineage>
</organism>